<feature type="transmembrane region" description="Helical" evidence="1">
    <location>
        <begin position="246"/>
        <end position="269"/>
    </location>
</feature>
<keyword evidence="1" id="KW-0812">Transmembrane</keyword>
<feature type="transmembrane region" description="Helical" evidence="1">
    <location>
        <begin position="120"/>
        <end position="138"/>
    </location>
</feature>
<sequence>MTAQTGLRRDPIAWLLFALVWFSCGWFGSWEFNPNNATRMYAAVSLVEQGNATIDEYAALTIDRAQFGDHFYTDKAPGMTLMAVPFVALADAVTGDDAEFHRIRNEDPGFNRFIKIRVRLTAVFTSALFVAIAAMLLFDLGRGVTGSPAAGLFGALGYALGSIAWGWATTIFGHAASGAMLVIAVWAVWRGTRTPGGTRASIGYAAIAGLALGWGAVIEPPSVLEALPIGLWALWRMRRWAWAQRLPVMLAAAGVALVAVLPLFAYNAFAFGSPFQSGYAGVTDFAGMQQGFFGLTYPKPHVLWEIVFGPRRGILWVSPVLVLAPIGLAWLLWDRRHRDLAVLAIVLSILPFLYNAAYYYWDGGHSTGPRHAVPALGFLGLGLAGFWTLLRTPVGKLLAAQLLAISMAINLMIASAEIAAPDFFDYAVWRAVLLERFAPGYLRTVADEWLGFTPWEGLGIWALVALPLLGVVAWLAWRADDGSVAQHRAPTPVRAE</sequence>
<feature type="transmembrane region" description="Helical" evidence="1">
    <location>
        <begin position="458"/>
        <end position="477"/>
    </location>
</feature>
<name>A0ABU8Q2N2_9SPHN</name>
<feature type="transmembrane region" description="Helical" evidence="1">
    <location>
        <begin position="171"/>
        <end position="189"/>
    </location>
</feature>
<comment type="caution">
    <text evidence="2">The sequence shown here is derived from an EMBL/GenBank/DDBJ whole genome shotgun (WGS) entry which is preliminary data.</text>
</comment>
<dbReference type="RefSeq" id="WP_132882627.1">
    <property type="nucleotide sequence ID" value="NZ_JBBGZA010000001.1"/>
</dbReference>
<keyword evidence="3" id="KW-1185">Reference proteome</keyword>
<proteinExistence type="predicted"/>
<keyword evidence="1" id="KW-0472">Membrane</keyword>
<feature type="transmembrane region" description="Helical" evidence="1">
    <location>
        <begin position="373"/>
        <end position="390"/>
    </location>
</feature>
<organism evidence="2 3">
    <name type="scientific">Sphingomonas molluscorum</name>
    <dbReference type="NCBI Taxonomy" id="418184"/>
    <lineage>
        <taxon>Bacteria</taxon>
        <taxon>Pseudomonadati</taxon>
        <taxon>Pseudomonadota</taxon>
        <taxon>Alphaproteobacteria</taxon>
        <taxon>Sphingomonadales</taxon>
        <taxon>Sphingomonadaceae</taxon>
        <taxon>Sphingomonas</taxon>
    </lineage>
</organism>
<feature type="transmembrane region" description="Helical" evidence="1">
    <location>
        <begin position="12"/>
        <end position="30"/>
    </location>
</feature>
<evidence type="ECO:0008006" key="4">
    <source>
        <dbReference type="Google" id="ProtNLM"/>
    </source>
</evidence>
<reference evidence="2 3" key="1">
    <citation type="submission" date="2023-12" db="EMBL/GenBank/DDBJ databases">
        <title>Gut-associated functions are favored during microbiome assembly across C. elegans life.</title>
        <authorList>
            <person name="Zimmermann J."/>
        </authorList>
    </citation>
    <scope>NUCLEOTIDE SEQUENCE [LARGE SCALE GENOMIC DNA]</scope>
    <source>
        <strain evidence="2 3">JUb134</strain>
    </source>
</reference>
<accession>A0ABU8Q2N2</accession>
<keyword evidence="1" id="KW-1133">Transmembrane helix</keyword>
<feature type="transmembrane region" description="Helical" evidence="1">
    <location>
        <begin position="313"/>
        <end position="333"/>
    </location>
</feature>
<dbReference type="EMBL" id="JBBGZA010000001">
    <property type="protein sequence ID" value="MEJ5093989.1"/>
    <property type="molecule type" value="Genomic_DNA"/>
</dbReference>
<evidence type="ECO:0000313" key="2">
    <source>
        <dbReference type="EMBL" id="MEJ5093989.1"/>
    </source>
</evidence>
<gene>
    <name evidence="2" type="ORF">WH159_05495</name>
</gene>
<dbReference type="Proteomes" id="UP001380365">
    <property type="component" value="Unassembled WGS sequence"/>
</dbReference>
<evidence type="ECO:0000256" key="1">
    <source>
        <dbReference type="SAM" id="Phobius"/>
    </source>
</evidence>
<protein>
    <recommendedName>
        <fullName evidence="4">DUF2029 domain-containing protein</fullName>
    </recommendedName>
</protein>
<feature type="transmembrane region" description="Helical" evidence="1">
    <location>
        <begin position="397"/>
        <end position="420"/>
    </location>
</feature>
<evidence type="ECO:0000313" key="3">
    <source>
        <dbReference type="Proteomes" id="UP001380365"/>
    </source>
</evidence>
<feature type="transmembrane region" description="Helical" evidence="1">
    <location>
        <begin position="340"/>
        <end position="361"/>
    </location>
</feature>